<dbReference type="Proteomes" id="UP000316426">
    <property type="component" value="Chromosome"/>
</dbReference>
<feature type="compositionally biased region" description="Polar residues" evidence="1">
    <location>
        <begin position="188"/>
        <end position="213"/>
    </location>
</feature>
<gene>
    <name evidence="2" type="ORF">Spa11_10530</name>
</gene>
<feature type="region of interest" description="Disordered" evidence="1">
    <location>
        <begin position="178"/>
        <end position="221"/>
    </location>
</feature>
<name>A0A518K4Z6_9BACT</name>
<evidence type="ECO:0000313" key="2">
    <source>
        <dbReference type="EMBL" id="QDV72870.1"/>
    </source>
</evidence>
<dbReference type="AlphaFoldDB" id="A0A518K4Z6"/>
<protein>
    <recommendedName>
        <fullName evidence="4">HicB family protein</fullName>
    </recommendedName>
</protein>
<reference evidence="2 3" key="1">
    <citation type="submission" date="2019-02" db="EMBL/GenBank/DDBJ databases">
        <title>Deep-cultivation of Planctomycetes and their phenomic and genomic characterization uncovers novel biology.</title>
        <authorList>
            <person name="Wiegand S."/>
            <person name="Jogler M."/>
            <person name="Boedeker C."/>
            <person name="Pinto D."/>
            <person name="Vollmers J."/>
            <person name="Rivas-Marin E."/>
            <person name="Kohn T."/>
            <person name="Peeters S.H."/>
            <person name="Heuer A."/>
            <person name="Rast P."/>
            <person name="Oberbeckmann S."/>
            <person name="Bunk B."/>
            <person name="Jeske O."/>
            <person name="Meyerdierks A."/>
            <person name="Storesund J.E."/>
            <person name="Kallscheuer N."/>
            <person name="Luecker S."/>
            <person name="Lage O.M."/>
            <person name="Pohl T."/>
            <person name="Merkel B.J."/>
            <person name="Hornburger P."/>
            <person name="Mueller R.-W."/>
            <person name="Bruemmer F."/>
            <person name="Labrenz M."/>
            <person name="Spormann A.M."/>
            <person name="Op den Camp H."/>
            <person name="Overmann J."/>
            <person name="Amann R."/>
            <person name="Jetten M.S.M."/>
            <person name="Mascher T."/>
            <person name="Medema M.H."/>
            <person name="Devos D.P."/>
            <person name="Kaster A.-K."/>
            <person name="Ovreas L."/>
            <person name="Rohde M."/>
            <person name="Galperin M.Y."/>
            <person name="Jogler C."/>
        </authorList>
    </citation>
    <scope>NUCLEOTIDE SEQUENCE [LARGE SCALE GENOMIC DNA]</scope>
    <source>
        <strain evidence="2 3">Spa11</strain>
    </source>
</reference>
<dbReference type="RefSeq" id="WP_145108885.1">
    <property type="nucleotide sequence ID" value="NZ_CP036349.1"/>
</dbReference>
<dbReference type="EMBL" id="CP036349">
    <property type="protein sequence ID" value="QDV72870.1"/>
    <property type="molecule type" value="Genomic_DNA"/>
</dbReference>
<sequence>MPAWRLLASENACETGLELAPPPPRTNRMETHAVLTESPAATNGQSAETQSTETNPQYQQLLQVAERLCQQSPDWVTFFREVMGIDGVVRRTFPNFDDLTAFERSEEFAQIQKLLVKLRENKATADSESEPTRVITVRLPKSMHEYLRTEAHDLRTSMNKLCISKLLQMIEQDMIPADQTALPKRRNTTTPSLTGAPTNPVANSGSNGSTVPSDSPFKSGF</sequence>
<evidence type="ECO:0000313" key="3">
    <source>
        <dbReference type="Proteomes" id="UP000316426"/>
    </source>
</evidence>
<dbReference type="KEGG" id="bmei:Spa11_10530"/>
<evidence type="ECO:0000256" key="1">
    <source>
        <dbReference type="SAM" id="MobiDB-lite"/>
    </source>
</evidence>
<proteinExistence type="predicted"/>
<keyword evidence="3" id="KW-1185">Reference proteome</keyword>
<organism evidence="2 3">
    <name type="scientific">Botrimarina mediterranea</name>
    <dbReference type="NCBI Taxonomy" id="2528022"/>
    <lineage>
        <taxon>Bacteria</taxon>
        <taxon>Pseudomonadati</taxon>
        <taxon>Planctomycetota</taxon>
        <taxon>Planctomycetia</taxon>
        <taxon>Pirellulales</taxon>
        <taxon>Lacipirellulaceae</taxon>
        <taxon>Botrimarina</taxon>
    </lineage>
</organism>
<evidence type="ECO:0008006" key="4">
    <source>
        <dbReference type="Google" id="ProtNLM"/>
    </source>
</evidence>
<accession>A0A518K4Z6</accession>